<dbReference type="GO" id="GO:0008234">
    <property type="term" value="F:cysteine-type peptidase activity"/>
    <property type="evidence" value="ECO:0007669"/>
    <property type="project" value="UniProtKB-KW"/>
</dbReference>
<evidence type="ECO:0000313" key="6">
    <source>
        <dbReference type="EMBL" id="NDV87779.1"/>
    </source>
</evidence>
<evidence type="ECO:0000256" key="1">
    <source>
        <dbReference type="ARBA" id="ARBA00007074"/>
    </source>
</evidence>
<keyword evidence="2" id="KW-0645">Protease</keyword>
<comment type="similarity">
    <text evidence="1">Belongs to the peptidase C40 family.</text>
</comment>
<dbReference type="Gene3D" id="3.90.1720.10">
    <property type="entry name" value="endopeptidase domain like (from Nostoc punctiforme)"/>
    <property type="match status" value="1"/>
</dbReference>
<keyword evidence="3" id="KW-0378">Hydrolase</keyword>
<sequence length="144" mass="15739">MSAPRRPAEALAVARRFLGTPYRHQGSRRGIGCDCLGLVRGVWRELYGDEPEDPGPYRTDWAARGGPDRLMAAARRHLVAVPTADRLPGDVLLFRWRDGGPASHCGIVETCGRVIHAYEGAAVVSSPLPHAWSARIAGVFRFPE</sequence>
<dbReference type="PROSITE" id="PS51935">
    <property type="entry name" value="NLPC_P60"/>
    <property type="match status" value="1"/>
</dbReference>
<organism evidence="6 7">
    <name type="scientific">Aurantimonas aggregata</name>
    <dbReference type="NCBI Taxonomy" id="2047720"/>
    <lineage>
        <taxon>Bacteria</taxon>
        <taxon>Pseudomonadati</taxon>
        <taxon>Pseudomonadota</taxon>
        <taxon>Alphaproteobacteria</taxon>
        <taxon>Hyphomicrobiales</taxon>
        <taxon>Aurantimonadaceae</taxon>
        <taxon>Aurantimonas</taxon>
    </lineage>
</organism>
<dbReference type="GO" id="GO:0006508">
    <property type="term" value="P:proteolysis"/>
    <property type="evidence" value="ECO:0007669"/>
    <property type="project" value="UniProtKB-KW"/>
</dbReference>
<gene>
    <name evidence="6" type="ORF">GTW51_13820</name>
</gene>
<dbReference type="InterPro" id="IPR038765">
    <property type="entry name" value="Papain-like_cys_pep_sf"/>
</dbReference>
<evidence type="ECO:0000256" key="4">
    <source>
        <dbReference type="ARBA" id="ARBA00022807"/>
    </source>
</evidence>
<dbReference type="Proteomes" id="UP000476332">
    <property type="component" value="Unassembled WGS sequence"/>
</dbReference>
<evidence type="ECO:0000256" key="3">
    <source>
        <dbReference type="ARBA" id="ARBA00022801"/>
    </source>
</evidence>
<keyword evidence="7" id="KW-1185">Reference proteome</keyword>
<dbReference type="AlphaFoldDB" id="A0A6L9MIU5"/>
<protein>
    <submittedName>
        <fullName evidence="6">Peptidase P60</fullName>
    </submittedName>
</protein>
<comment type="caution">
    <text evidence="6">The sequence shown here is derived from an EMBL/GenBank/DDBJ whole genome shotgun (WGS) entry which is preliminary data.</text>
</comment>
<evidence type="ECO:0000256" key="2">
    <source>
        <dbReference type="ARBA" id="ARBA00022670"/>
    </source>
</evidence>
<dbReference type="Pfam" id="PF00877">
    <property type="entry name" value="NLPC_P60"/>
    <property type="match status" value="1"/>
</dbReference>
<accession>A0A6L9MIU5</accession>
<dbReference type="InterPro" id="IPR000064">
    <property type="entry name" value="NLP_P60_dom"/>
</dbReference>
<dbReference type="SUPFAM" id="SSF54001">
    <property type="entry name" value="Cysteine proteinases"/>
    <property type="match status" value="1"/>
</dbReference>
<dbReference type="EMBL" id="JAAAMJ010000010">
    <property type="protein sequence ID" value="NDV87779.1"/>
    <property type="molecule type" value="Genomic_DNA"/>
</dbReference>
<dbReference type="InterPro" id="IPR011929">
    <property type="entry name" value="Phage_pept_NlpC/P60"/>
</dbReference>
<name>A0A6L9MIU5_9HYPH</name>
<feature type="domain" description="NlpC/P60" evidence="5">
    <location>
        <begin position="4"/>
        <end position="143"/>
    </location>
</feature>
<keyword evidence="4" id="KW-0788">Thiol protease</keyword>
<reference evidence="6 7" key="1">
    <citation type="submission" date="2020-01" db="EMBL/GenBank/DDBJ databases">
        <title>Genomes of bacteria type strains.</title>
        <authorList>
            <person name="Chen J."/>
            <person name="Zhu S."/>
            <person name="Chen J."/>
        </authorList>
    </citation>
    <scope>NUCLEOTIDE SEQUENCE [LARGE SCALE GENOMIC DNA]</scope>
    <source>
        <strain evidence="6 7">KCTC 52919</strain>
    </source>
</reference>
<dbReference type="NCBIfam" id="TIGR02219">
    <property type="entry name" value="phage_NlpC_fam"/>
    <property type="match status" value="1"/>
</dbReference>
<evidence type="ECO:0000259" key="5">
    <source>
        <dbReference type="PROSITE" id="PS51935"/>
    </source>
</evidence>
<proteinExistence type="inferred from homology"/>
<evidence type="ECO:0000313" key="7">
    <source>
        <dbReference type="Proteomes" id="UP000476332"/>
    </source>
</evidence>
<dbReference type="RefSeq" id="WP_163044538.1">
    <property type="nucleotide sequence ID" value="NZ_JAAAMJ010000010.1"/>
</dbReference>